<dbReference type="Proteomes" id="UP001331761">
    <property type="component" value="Unassembled WGS sequence"/>
</dbReference>
<evidence type="ECO:0000313" key="4">
    <source>
        <dbReference type="Proteomes" id="UP001331761"/>
    </source>
</evidence>
<comment type="caution">
    <text evidence="3">The sequence shown here is derived from an EMBL/GenBank/DDBJ whole genome shotgun (WGS) entry which is preliminary data.</text>
</comment>
<sequence length="304" mass="32539">YRWCRLGQHCGLEAFNTTGSLIYNNRTGTCYKDYGAPIAKFDTEKSVSEIRSGSIFCQCFNSSICATQPETFDKLKAVARNIKERTAAELVANFLRTGAIAIKGKDTLPDFRTTTTTPTTTTEPVTSTTTIVTTTTEPVTSTTTIVTTATEPVPSTTTIVTTTTEAVTPEVKVVTDINEISTIALKAAQWQECEEKCSSCGRQELSLVGLGILCLILIAIIIVLVIKNRGMQHKLKKRDLERGARTTSKDLKSSGSSENKSAPTGIKSAGSGSADRTVGSKESGSKEKAGSKSVTGGEKTRSKE</sequence>
<organism evidence="3 4">
    <name type="scientific">Trichostrongylus colubriformis</name>
    <name type="common">Black scour worm</name>
    <dbReference type="NCBI Taxonomy" id="6319"/>
    <lineage>
        <taxon>Eukaryota</taxon>
        <taxon>Metazoa</taxon>
        <taxon>Ecdysozoa</taxon>
        <taxon>Nematoda</taxon>
        <taxon>Chromadorea</taxon>
        <taxon>Rhabditida</taxon>
        <taxon>Rhabditina</taxon>
        <taxon>Rhabditomorpha</taxon>
        <taxon>Strongyloidea</taxon>
        <taxon>Trichostrongylidae</taxon>
        <taxon>Trichostrongylus</taxon>
    </lineage>
</organism>
<keyword evidence="4" id="KW-1185">Reference proteome</keyword>
<dbReference type="EMBL" id="WIXE01001062">
    <property type="protein sequence ID" value="KAK5986043.1"/>
    <property type="molecule type" value="Genomic_DNA"/>
</dbReference>
<feature type="compositionally biased region" description="Polar residues" evidence="1">
    <location>
        <begin position="253"/>
        <end position="262"/>
    </location>
</feature>
<feature type="non-terminal residue" evidence="3">
    <location>
        <position position="1"/>
    </location>
</feature>
<feature type="compositionally biased region" description="Basic and acidic residues" evidence="1">
    <location>
        <begin position="238"/>
        <end position="252"/>
    </location>
</feature>
<reference evidence="3 4" key="1">
    <citation type="submission" date="2019-10" db="EMBL/GenBank/DDBJ databases">
        <title>Assembly and Annotation for the nematode Trichostrongylus colubriformis.</title>
        <authorList>
            <person name="Martin J."/>
        </authorList>
    </citation>
    <scope>NUCLEOTIDE SEQUENCE [LARGE SCALE GENOMIC DNA]</scope>
    <source>
        <strain evidence="3">G859</strain>
        <tissue evidence="3">Whole worm</tissue>
    </source>
</reference>
<evidence type="ECO:0000256" key="1">
    <source>
        <dbReference type="SAM" id="MobiDB-lite"/>
    </source>
</evidence>
<feature type="transmembrane region" description="Helical" evidence="2">
    <location>
        <begin position="205"/>
        <end position="226"/>
    </location>
</feature>
<gene>
    <name evidence="3" type="ORF">GCK32_006595</name>
</gene>
<accession>A0AAN8IW65</accession>
<feature type="region of interest" description="Disordered" evidence="1">
    <location>
        <begin position="235"/>
        <end position="304"/>
    </location>
</feature>
<proteinExistence type="predicted"/>
<name>A0AAN8IW65_TRICO</name>
<evidence type="ECO:0000313" key="3">
    <source>
        <dbReference type="EMBL" id="KAK5986043.1"/>
    </source>
</evidence>
<keyword evidence="2" id="KW-0812">Transmembrane</keyword>
<protein>
    <submittedName>
        <fullName evidence="3">Uncharacterized protein</fullName>
    </submittedName>
</protein>
<keyword evidence="2" id="KW-0472">Membrane</keyword>
<dbReference type="AlphaFoldDB" id="A0AAN8IW65"/>
<evidence type="ECO:0000256" key="2">
    <source>
        <dbReference type="SAM" id="Phobius"/>
    </source>
</evidence>
<keyword evidence="2" id="KW-1133">Transmembrane helix</keyword>